<sequence length="226" mass="25485">MPPLNQEIGDFKIEALYEPSADLSGDFFDVIVCEEWIYIYLADVTGHGLPAAQITFLVKEIFKTALVEEVDLSTLFNIVRTKYIAHQLNYDLALQLVRINKKNRKVDYLRSNSPCPISIVGTAAAVEQDVPPSPPISRTSSASSSHPAKVASSVFEPNTKLYLYSEGAFEFFVANGRHFGERKLVRALENTRFDEWPRGLWESLVLENIEKSFPDDLTVIRISNKD</sequence>
<dbReference type="Gene3D" id="3.60.40.10">
    <property type="entry name" value="PPM-type phosphatase domain"/>
    <property type="match status" value="1"/>
</dbReference>
<evidence type="ECO:0000313" key="3">
    <source>
        <dbReference type="EMBL" id="KYG62463.1"/>
    </source>
</evidence>
<dbReference type="PANTHER" id="PTHR43156:SF2">
    <property type="entry name" value="STAGE II SPORULATION PROTEIN E"/>
    <property type="match status" value="1"/>
</dbReference>
<dbReference type="Proteomes" id="UP000075320">
    <property type="component" value="Unassembled WGS sequence"/>
</dbReference>
<dbReference type="InterPro" id="IPR036457">
    <property type="entry name" value="PPM-type-like_dom_sf"/>
</dbReference>
<organism evidence="3 4">
    <name type="scientific">Bdellovibrio bacteriovorus</name>
    <dbReference type="NCBI Taxonomy" id="959"/>
    <lineage>
        <taxon>Bacteria</taxon>
        <taxon>Pseudomonadati</taxon>
        <taxon>Bdellovibrionota</taxon>
        <taxon>Bdellovibrionia</taxon>
        <taxon>Bdellovibrionales</taxon>
        <taxon>Pseudobdellovibrionaceae</taxon>
        <taxon>Bdellovibrio</taxon>
    </lineage>
</organism>
<gene>
    <name evidence="3" type="ORF">AZI86_16655</name>
</gene>
<feature type="domain" description="PPM-type phosphatase" evidence="2">
    <location>
        <begin position="38"/>
        <end position="222"/>
    </location>
</feature>
<keyword evidence="4" id="KW-1185">Reference proteome</keyword>
<dbReference type="Pfam" id="PF07228">
    <property type="entry name" value="SpoIIE"/>
    <property type="match status" value="1"/>
</dbReference>
<dbReference type="AlphaFoldDB" id="A0A150WH09"/>
<dbReference type="EMBL" id="LUKE01000005">
    <property type="protein sequence ID" value="KYG62463.1"/>
    <property type="molecule type" value="Genomic_DNA"/>
</dbReference>
<accession>A0A150WH09</accession>
<comment type="caution">
    <text evidence="3">The sequence shown here is derived from an EMBL/GenBank/DDBJ whole genome shotgun (WGS) entry which is preliminary data.</text>
</comment>
<name>A0A150WH09_BDEBC</name>
<dbReference type="RefSeq" id="WP_061836424.1">
    <property type="nucleotide sequence ID" value="NZ_LUKE01000005.1"/>
</dbReference>
<protein>
    <recommendedName>
        <fullName evidence="2">PPM-type phosphatase domain-containing protein</fullName>
    </recommendedName>
</protein>
<dbReference type="InterPro" id="IPR001932">
    <property type="entry name" value="PPM-type_phosphatase-like_dom"/>
</dbReference>
<evidence type="ECO:0000259" key="2">
    <source>
        <dbReference type="Pfam" id="PF07228"/>
    </source>
</evidence>
<proteinExistence type="predicted"/>
<evidence type="ECO:0000313" key="4">
    <source>
        <dbReference type="Proteomes" id="UP000075320"/>
    </source>
</evidence>
<dbReference type="GO" id="GO:0016791">
    <property type="term" value="F:phosphatase activity"/>
    <property type="evidence" value="ECO:0007669"/>
    <property type="project" value="TreeGrafter"/>
</dbReference>
<dbReference type="PANTHER" id="PTHR43156">
    <property type="entry name" value="STAGE II SPORULATION PROTEIN E-RELATED"/>
    <property type="match status" value="1"/>
</dbReference>
<dbReference type="OrthoDB" id="6399952at2"/>
<evidence type="ECO:0000256" key="1">
    <source>
        <dbReference type="ARBA" id="ARBA00022801"/>
    </source>
</evidence>
<keyword evidence="1" id="KW-0378">Hydrolase</keyword>
<dbReference type="InterPro" id="IPR052016">
    <property type="entry name" value="Bact_Sigma-Reg"/>
</dbReference>
<reference evidence="3 4" key="1">
    <citation type="submission" date="2016-03" db="EMBL/GenBank/DDBJ databases">
        <authorList>
            <person name="Ploux O."/>
        </authorList>
    </citation>
    <scope>NUCLEOTIDE SEQUENCE [LARGE SCALE GENOMIC DNA]</scope>
    <source>
        <strain evidence="3 4">R0</strain>
    </source>
</reference>